<dbReference type="InterPro" id="IPR003439">
    <property type="entry name" value="ABC_transporter-like_ATP-bd"/>
</dbReference>
<dbReference type="SUPFAM" id="SSF52540">
    <property type="entry name" value="P-loop containing nucleoside triphosphate hydrolases"/>
    <property type="match status" value="2"/>
</dbReference>
<dbReference type="PATRIC" id="fig|331679.3.peg.846"/>
<evidence type="ECO:0000256" key="9">
    <source>
        <dbReference type="ARBA" id="ARBA00022833"/>
    </source>
</evidence>
<comment type="caution">
    <text evidence="18">The sequence shown here is derived from an EMBL/GenBank/DDBJ whole genome shotgun (WGS) entry which is preliminary data.</text>
</comment>
<evidence type="ECO:0000256" key="11">
    <source>
        <dbReference type="ARBA" id="ARBA00022881"/>
    </source>
</evidence>
<evidence type="ECO:0000313" key="19">
    <source>
        <dbReference type="Proteomes" id="UP000051859"/>
    </source>
</evidence>
<dbReference type="PANTHER" id="PTHR43152:SF3">
    <property type="entry name" value="UVRABC SYSTEM PROTEIN A"/>
    <property type="match status" value="1"/>
</dbReference>
<evidence type="ECO:0000256" key="4">
    <source>
        <dbReference type="ARBA" id="ARBA00022737"/>
    </source>
</evidence>
<keyword evidence="12" id="KW-0238">DNA-binding</keyword>
<dbReference type="STRING" id="331679.IV81_GL000841"/>
<dbReference type="InterPro" id="IPR027417">
    <property type="entry name" value="P-loop_NTPase"/>
</dbReference>
<keyword evidence="9" id="KW-0862">Zinc</keyword>
<feature type="domain" description="ABC transporter" evidence="17">
    <location>
        <begin position="506"/>
        <end position="834"/>
    </location>
</feature>
<dbReference type="GO" id="GO:0016887">
    <property type="term" value="F:ATP hydrolysis activity"/>
    <property type="evidence" value="ECO:0007669"/>
    <property type="project" value="InterPro"/>
</dbReference>
<keyword evidence="5" id="KW-0547">Nucleotide-binding</keyword>
<keyword evidence="11" id="KW-0267">Excision nuclease</keyword>
<protein>
    <recommendedName>
        <fullName evidence="15">UvrABC system protein A</fullName>
    </recommendedName>
    <alternativeName>
        <fullName evidence="16">Excinuclease ABC subunit A</fullName>
    </alternativeName>
</protein>
<dbReference type="GO" id="GO:0005524">
    <property type="term" value="F:ATP binding"/>
    <property type="evidence" value="ECO:0007669"/>
    <property type="project" value="UniProtKB-KW"/>
</dbReference>
<evidence type="ECO:0000256" key="10">
    <source>
        <dbReference type="ARBA" id="ARBA00022840"/>
    </source>
</evidence>
<evidence type="ECO:0000256" key="13">
    <source>
        <dbReference type="ARBA" id="ARBA00023204"/>
    </source>
</evidence>
<dbReference type="GO" id="GO:0006281">
    <property type="term" value="P:DNA repair"/>
    <property type="evidence" value="ECO:0007669"/>
    <property type="project" value="UniProtKB-KW"/>
</dbReference>
<organism evidence="18 19">
    <name type="scientific">Pediococcus stilesii</name>
    <dbReference type="NCBI Taxonomy" id="331679"/>
    <lineage>
        <taxon>Bacteria</taxon>
        <taxon>Bacillati</taxon>
        <taxon>Bacillota</taxon>
        <taxon>Bacilli</taxon>
        <taxon>Lactobacillales</taxon>
        <taxon>Lactobacillaceae</taxon>
        <taxon>Pediococcus</taxon>
    </lineage>
</organism>
<evidence type="ECO:0000256" key="2">
    <source>
        <dbReference type="ARBA" id="ARBA00022490"/>
    </source>
</evidence>
<dbReference type="PANTHER" id="PTHR43152">
    <property type="entry name" value="UVRABC SYSTEM PROTEIN A"/>
    <property type="match status" value="1"/>
</dbReference>
<dbReference type="PROSITE" id="PS00211">
    <property type="entry name" value="ABC_TRANSPORTER_1"/>
    <property type="match status" value="1"/>
</dbReference>
<dbReference type="GO" id="GO:0005737">
    <property type="term" value="C:cytoplasm"/>
    <property type="evidence" value="ECO:0007669"/>
    <property type="project" value="UniProtKB-SubCell"/>
</dbReference>
<dbReference type="PROSITE" id="PS50893">
    <property type="entry name" value="ABC_TRANSPORTER_2"/>
    <property type="match status" value="1"/>
</dbReference>
<dbReference type="Pfam" id="PF17755">
    <property type="entry name" value="UvrA_DNA-bind"/>
    <property type="match status" value="1"/>
</dbReference>
<dbReference type="EMBL" id="JQBX01000002">
    <property type="protein sequence ID" value="KRN95048.1"/>
    <property type="molecule type" value="Genomic_DNA"/>
</dbReference>
<evidence type="ECO:0000256" key="5">
    <source>
        <dbReference type="ARBA" id="ARBA00022741"/>
    </source>
</evidence>
<evidence type="ECO:0000256" key="14">
    <source>
        <dbReference type="ARBA" id="ARBA00038000"/>
    </source>
</evidence>
<reference evidence="18 19" key="1">
    <citation type="journal article" date="2015" name="Genome Announc.">
        <title>Expanding the biotechnology potential of lactobacilli through comparative genomics of 213 strains and associated genera.</title>
        <authorList>
            <person name="Sun Z."/>
            <person name="Harris H.M."/>
            <person name="McCann A."/>
            <person name="Guo C."/>
            <person name="Argimon S."/>
            <person name="Zhang W."/>
            <person name="Yang X."/>
            <person name="Jeffery I.B."/>
            <person name="Cooney J.C."/>
            <person name="Kagawa T.F."/>
            <person name="Liu W."/>
            <person name="Song Y."/>
            <person name="Salvetti E."/>
            <person name="Wrobel A."/>
            <person name="Rasinkangas P."/>
            <person name="Parkhill J."/>
            <person name="Rea M.C."/>
            <person name="O'Sullivan O."/>
            <person name="Ritari J."/>
            <person name="Douillard F.P."/>
            <person name="Paul Ross R."/>
            <person name="Yang R."/>
            <person name="Briner A.E."/>
            <person name="Felis G.E."/>
            <person name="de Vos W.M."/>
            <person name="Barrangou R."/>
            <person name="Klaenhammer T.R."/>
            <person name="Caufield P.W."/>
            <person name="Cui Y."/>
            <person name="Zhang H."/>
            <person name="O'Toole P.W."/>
        </authorList>
    </citation>
    <scope>NUCLEOTIDE SEQUENCE [LARGE SCALE GENOMIC DNA]</scope>
    <source>
        <strain evidence="18 19">DSM 18001</strain>
    </source>
</reference>
<dbReference type="Gene3D" id="3.40.50.300">
    <property type="entry name" value="P-loop containing nucleotide triphosphate hydrolases"/>
    <property type="match status" value="2"/>
</dbReference>
<keyword evidence="19" id="KW-1185">Reference proteome</keyword>
<dbReference type="InterPro" id="IPR041552">
    <property type="entry name" value="UvrA_DNA-bd"/>
</dbReference>
<dbReference type="RefSeq" id="WP_057801597.1">
    <property type="nucleotide sequence ID" value="NZ_JQBX01000002.1"/>
</dbReference>
<keyword evidence="7" id="KW-0228">DNA excision</keyword>
<accession>A0A0R2KZS3</accession>
<keyword evidence="6" id="KW-0227">DNA damage</keyword>
<evidence type="ECO:0000256" key="16">
    <source>
        <dbReference type="ARBA" id="ARBA00042156"/>
    </source>
</evidence>
<evidence type="ECO:0000256" key="6">
    <source>
        <dbReference type="ARBA" id="ARBA00022763"/>
    </source>
</evidence>
<evidence type="ECO:0000256" key="15">
    <source>
        <dbReference type="ARBA" id="ARBA00039316"/>
    </source>
</evidence>
<dbReference type="Gene3D" id="1.10.8.280">
    <property type="entry name" value="ABC transporter ATPase domain-like"/>
    <property type="match status" value="1"/>
</dbReference>
<keyword evidence="2" id="KW-0963">Cytoplasm</keyword>
<keyword evidence="10" id="KW-0067">ATP-binding</keyword>
<evidence type="ECO:0000256" key="8">
    <source>
        <dbReference type="ARBA" id="ARBA00022771"/>
    </source>
</evidence>
<keyword evidence="3" id="KW-0479">Metal-binding</keyword>
<dbReference type="GO" id="GO:0004518">
    <property type="term" value="F:nuclease activity"/>
    <property type="evidence" value="ECO:0007669"/>
    <property type="project" value="UniProtKB-KW"/>
</dbReference>
<comment type="similarity">
    <text evidence="14">Belongs to the ABC transporter superfamily. UvrA family.</text>
</comment>
<dbReference type="AlphaFoldDB" id="A0A0R2KZS3"/>
<evidence type="ECO:0000256" key="7">
    <source>
        <dbReference type="ARBA" id="ARBA00022769"/>
    </source>
</evidence>
<dbReference type="GO" id="GO:0008270">
    <property type="term" value="F:zinc ion binding"/>
    <property type="evidence" value="ECO:0007669"/>
    <property type="project" value="UniProtKB-KW"/>
</dbReference>
<keyword evidence="8" id="KW-0863">Zinc-finger</keyword>
<dbReference type="InterPro" id="IPR017871">
    <property type="entry name" value="ABC_transporter-like_CS"/>
</dbReference>
<dbReference type="Gene3D" id="1.20.1580.10">
    <property type="entry name" value="ABC transporter ATPase like domain"/>
    <property type="match status" value="2"/>
</dbReference>
<evidence type="ECO:0000259" key="17">
    <source>
        <dbReference type="PROSITE" id="PS50893"/>
    </source>
</evidence>
<gene>
    <name evidence="18" type="ORF">IV81_GL000841</name>
</gene>
<evidence type="ECO:0000313" key="18">
    <source>
        <dbReference type="EMBL" id="KRN95048.1"/>
    </source>
</evidence>
<evidence type="ECO:0000256" key="12">
    <source>
        <dbReference type="ARBA" id="ARBA00023125"/>
    </source>
</evidence>
<evidence type="ECO:0000256" key="3">
    <source>
        <dbReference type="ARBA" id="ARBA00022723"/>
    </source>
</evidence>
<keyword evidence="4" id="KW-0677">Repeat</keyword>
<name>A0A0R2KZS3_9LACO</name>
<sequence length="844" mass="93013">MTEKIPNQIEIIGAKVNNLKNVDVNIPLNKLVAISGKSGSGKSSLAMGVLYSEGMRRYVSSLSTYTRRRLSQVQETDVTSIKHIPSAIALKQRPGIPDVRSTVGTVTEALNVLRLIFSRLGSPRCPNGHQIPPTLEIAKSMDLPNDGVSHMGEIKCPVCGVIFNAFSAEDFAFNSYGACPTCDGTGMTRQIDARKLIPDPSLSIKDGAINSWKVPGRAFLPYVAEAAGIDINVPFNKLSAEDQNFILHGEVKEYAINIPTKTGKVFHMDHAKFENAYNAIEDTLANTNNPRTIKRLNKFYVFSTCPTCHGSRFNPKLFTQLLVDRNIAEVSDMEMDQLVKFIPQIRTWLPDDMNELADRLLVELSELLTPLMNLGLDYLTLSRAGNTLSTGELQRIQLSRTLRTETTGVLYVLDEPSIGLHPANVEGLITIMRDLVNQGNSVVVVDHDPAIIAAADHVIEIGPDSGNRGGEVITQGSVDELLKNKYSLIAPFIKGSADLIQRPIKNDTEKIFKSGKIELGMQHYHNIQKLNTQFPINKFSVISGFSGAGKSTLLFDALIPALADLKNPPEFVTKIKSGNIKHVYSIDATPIGKNIRSTLATYTNILDELRELFAKLPESIEKNFDKKYFSYNLKEGACPTCNGTGEIGLDIQYLPEMQQVCPTCNGARYNHDVLQIKWNGRNIADILKFNVTSAIPFFKHQPKILKTLQVLEDMGLGYLPLGESTVTLSGGESQRLRLSKYIKTSQKGTLFVFDEPSIGLHPLDVQVLLHVIQNLIEQGGTVIAIEHDLDIIENADYVIDMGPSGGSHGGKIMAQGSPKEVSESNSLTGRFIREQRTLFKVDEK</sequence>
<dbReference type="GO" id="GO:0003677">
    <property type="term" value="F:DNA binding"/>
    <property type="evidence" value="ECO:0007669"/>
    <property type="project" value="UniProtKB-KW"/>
</dbReference>
<proteinExistence type="inferred from homology"/>
<evidence type="ECO:0000256" key="1">
    <source>
        <dbReference type="ARBA" id="ARBA00004496"/>
    </source>
</evidence>
<keyword evidence="13" id="KW-0234">DNA repair</keyword>
<comment type="subcellular location">
    <subcellularLocation>
        <location evidence="1">Cytoplasm</location>
    </subcellularLocation>
</comment>
<dbReference type="Proteomes" id="UP000051859">
    <property type="component" value="Unassembled WGS sequence"/>
</dbReference>